<dbReference type="RefSeq" id="WP_168989324.1">
    <property type="nucleotide sequence ID" value="NZ_CAWPHM010000048.1"/>
</dbReference>
<evidence type="ECO:0000259" key="1">
    <source>
        <dbReference type="Pfam" id="PF08241"/>
    </source>
</evidence>
<keyword evidence="2" id="KW-0489">Methyltransferase</keyword>
<sequence length="161" mass="18117">MSSVHAPEDFSVWLQTTQGQYVLDWEHAHFDALVADIFGYNAVQIGLPTHPFLRASRISYRFELDAVGPATLRSEAFALPLASGSVDLVLLPHVLEFSRHPHEVLREVERVLVPEGSVLISGLNPFSLFGLRRALSRSGGRQPWRGHYYSAARIRDWLTLL</sequence>
<dbReference type="SUPFAM" id="SSF53335">
    <property type="entry name" value="S-adenosyl-L-methionine-dependent methyltransferases"/>
    <property type="match status" value="1"/>
</dbReference>
<keyword evidence="3" id="KW-1185">Reference proteome</keyword>
<feature type="domain" description="Methyltransferase type 11" evidence="1">
    <location>
        <begin position="71"/>
        <end position="120"/>
    </location>
</feature>
<name>A0A972F9C3_9RHOO</name>
<gene>
    <name evidence="2" type="ORF">GPA21_17125</name>
</gene>
<dbReference type="Gene3D" id="3.40.50.150">
    <property type="entry name" value="Vaccinia Virus protein VP39"/>
    <property type="match status" value="1"/>
</dbReference>
<dbReference type="Proteomes" id="UP000599523">
    <property type="component" value="Unassembled WGS sequence"/>
</dbReference>
<keyword evidence="2" id="KW-0808">Transferase</keyword>
<dbReference type="GO" id="GO:0008757">
    <property type="term" value="F:S-adenosylmethionine-dependent methyltransferase activity"/>
    <property type="evidence" value="ECO:0007669"/>
    <property type="project" value="InterPro"/>
</dbReference>
<feature type="non-terminal residue" evidence="2">
    <location>
        <position position="161"/>
    </location>
</feature>
<dbReference type="Pfam" id="PF08241">
    <property type="entry name" value="Methyltransf_11"/>
    <property type="match status" value="1"/>
</dbReference>
<evidence type="ECO:0000313" key="3">
    <source>
        <dbReference type="Proteomes" id="UP000599523"/>
    </source>
</evidence>
<evidence type="ECO:0000313" key="2">
    <source>
        <dbReference type="EMBL" id="NMG04678.1"/>
    </source>
</evidence>
<protein>
    <submittedName>
        <fullName evidence="2">Methyltransferase domain-containing protein</fullName>
    </submittedName>
</protein>
<organism evidence="2 3">
    <name type="scientific">Azoarcus taiwanensis</name>
    <dbReference type="NCBI Taxonomy" id="666964"/>
    <lineage>
        <taxon>Bacteria</taxon>
        <taxon>Pseudomonadati</taxon>
        <taxon>Pseudomonadota</taxon>
        <taxon>Betaproteobacteria</taxon>
        <taxon>Rhodocyclales</taxon>
        <taxon>Zoogloeaceae</taxon>
        <taxon>Azoarcus</taxon>
    </lineage>
</organism>
<comment type="caution">
    <text evidence="2">The sequence shown here is derived from an EMBL/GenBank/DDBJ whole genome shotgun (WGS) entry which is preliminary data.</text>
</comment>
<reference evidence="2" key="1">
    <citation type="submission" date="2019-12" db="EMBL/GenBank/DDBJ databases">
        <title>Comparative genomics gives insights into the taxonomy of the Azoarcus-Aromatoleum group and reveals separate origins of nif in the plant-associated Azoarcus and non-plant-associated Aromatoleum sub-groups.</title>
        <authorList>
            <person name="Lafos M."/>
            <person name="Maluk M."/>
            <person name="Batista M."/>
            <person name="Junghare M."/>
            <person name="Carmona M."/>
            <person name="Faoro H."/>
            <person name="Cruz L.M."/>
            <person name="Battistoni F."/>
            <person name="De Souza E."/>
            <person name="Pedrosa F."/>
            <person name="Chen W.-M."/>
            <person name="Poole P.S."/>
            <person name="Dixon R.A."/>
            <person name="James E.K."/>
        </authorList>
    </citation>
    <scope>NUCLEOTIDE SEQUENCE</scope>
    <source>
        <strain evidence="2">NSC3</strain>
    </source>
</reference>
<dbReference type="GO" id="GO:0032259">
    <property type="term" value="P:methylation"/>
    <property type="evidence" value="ECO:0007669"/>
    <property type="project" value="UniProtKB-KW"/>
</dbReference>
<dbReference type="InterPro" id="IPR029063">
    <property type="entry name" value="SAM-dependent_MTases_sf"/>
</dbReference>
<dbReference type="InterPro" id="IPR013216">
    <property type="entry name" value="Methyltransf_11"/>
</dbReference>
<accession>A0A972F9C3</accession>
<dbReference type="AlphaFoldDB" id="A0A972F9C3"/>
<dbReference type="EMBL" id="WTVM01000143">
    <property type="protein sequence ID" value="NMG04678.1"/>
    <property type="molecule type" value="Genomic_DNA"/>
</dbReference>
<proteinExistence type="predicted"/>